<keyword evidence="5" id="KW-1185">Reference proteome</keyword>
<feature type="transmembrane region" description="Helical" evidence="1">
    <location>
        <begin position="478"/>
        <end position="498"/>
    </location>
</feature>
<dbReference type="SMART" id="SM00409">
    <property type="entry name" value="IG"/>
    <property type="match status" value="2"/>
</dbReference>
<keyword evidence="1" id="KW-1133">Transmembrane helix</keyword>
<evidence type="ECO:0000313" key="4">
    <source>
        <dbReference type="EMBL" id="KAJ8051191.1"/>
    </source>
</evidence>
<dbReference type="InterPro" id="IPR007111">
    <property type="entry name" value="NACHT_NTPase"/>
</dbReference>
<keyword evidence="2" id="KW-0732">Signal</keyword>
<evidence type="ECO:0000256" key="1">
    <source>
        <dbReference type="SAM" id="Phobius"/>
    </source>
</evidence>
<dbReference type="SUPFAM" id="SSF48726">
    <property type="entry name" value="Immunoglobulin"/>
    <property type="match status" value="2"/>
</dbReference>
<proteinExistence type="predicted"/>
<reference evidence="4" key="1">
    <citation type="submission" date="2021-10" db="EMBL/GenBank/DDBJ databases">
        <title>Tropical sea cucumber genome reveals ecological adaptation and Cuvierian tubules defense mechanism.</title>
        <authorList>
            <person name="Chen T."/>
        </authorList>
    </citation>
    <scope>NUCLEOTIDE SEQUENCE</scope>
    <source>
        <strain evidence="4">Nanhai2018</strain>
        <tissue evidence="4">Muscle</tissue>
    </source>
</reference>
<dbReference type="Gene3D" id="3.40.50.300">
    <property type="entry name" value="P-loop containing nucleotide triphosphate hydrolases"/>
    <property type="match status" value="1"/>
</dbReference>
<evidence type="ECO:0000256" key="2">
    <source>
        <dbReference type="SAM" id="SignalP"/>
    </source>
</evidence>
<dbReference type="OrthoDB" id="120976at2759"/>
<feature type="domain" description="NACHT" evidence="3">
    <location>
        <begin position="601"/>
        <end position="725"/>
    </location>
</feature>
<accession>A0A9Q1CTL6</accession>
<organism evidence="4 5">
    <name type="scientific">Holothuria leucospilota</name>
    <name type="common">Black long sea cucumber</name>
    <name type="synonym">Mertensiothuria leucospilota</name>
    <dbReference type="NCBI Taxonomy" id="206669"/>
    <lineage>
        <taxon>Eukaryota</taxon>
        <taxon>Metazoa</taxon>
        <taxon>Echinodermata</taxon>
        <taxon>Eleutherozoa</taxon>
        <taxon>Echinozoa</taxon>
        <taxon>Holothuroidea</taxon>
        <taxon>Aspidochirotacea</taxon>
        <taxon>Aspidochirotida</taxon>
        <taxon>Holothuriidae</taxon>
        <taxon>Holothuria</taxon>
    </lineage>
</organism>
<evidence type="ECO:0000259" key="3">
    <source>
        <dbReference type="PROSITE" id="PS50837"/>
    </source>
</evidence>
<comment type="caution">
    <text evidence="4">The sequence shown here is derived from an EMBL/GenBank/DDBJ whole genome shotgun (WGS) entry which is preliminary data.</text>
</comment>
<keyword evidence="1" id="KW-0812">Transmembrane</keyword>
<dbReference type="PROSITE" id="PS50837">
    <property type="entry name" value="NACHT"/>
    <property type="match status" value="1"/>
</dbReference>
<dbReference type="Pfam" id="PF05729">
    <property type="entry name" value="NACHT"/>
    <property type="match status" value="1"/>
</dbReference>
<name>A0A9Q1CTL6_HOLLE</name>
<dbReference type="InterPro" id="IPR003599">
    <property type="entry name" value="Ig_sub"/>
</dbReference>
<keyword evidence="1" id="KW-0472">Membrane</keyword>
<dbReference type="AlphaFoldDB" id="A0A9Q1CTL6"/>
<dbReference type="PANTHER" id="PTHR46312:SF2">
    <property type="entry name" value="NUCLEOTIDE-BINDING OLIGOMERIZATION DOMAIN-CONTAINING PROTEIN 2-LIKE"/>
    <property type="match status" value="1"/>
</dbReference>
<dbReference type="EMBL" id="JAIZAY010000001">
    <property type="protein sequence ID" value="KAJ8051191.1"/>
    <property type="molecule type" value="Genomic_DNA"/>
</dbReference>
<dbReference type="InterPro" id="IPR036179">
    <property type="entry name" value="Ig-like_dom_sf"/>
</dbReference>
<dbReference type="PANTHER" id="PTHR46312">
    <property type="entry name" value="NACHT DOMAIN-CONTAINING PROTEIN"/>
    <property type="match status" value="1"/>
</dbReference>
<gene>
    <name evidence="4" type="ORF">HOLleu_04667</name>
</gene>
<feature type="signal peptide" evidence="2">
    <location>
        <begin position="1"/>
        <end position="16"/>
    </location>
</feature>
<dbReference type="SUPFAM" id="SSF52540">
    <property type="entry name" value="P-loop containing nucleoside triphosphate hydrolases"/>
    <property type="match status" value="1"/>
</dbReference>
<sequence>MLSETSLLFILTLVAALNRKGICVGTSCDSPQYLELGKSETINCLFPENFFGVLWYNSSEFVFNDPLVDYRNFVKKGAGYTSGEFNIHNNGSLIINYVTLEHEHTFKVAYLPSEEDKPVFIDITVIVVVKPPVPFPVFSNCGNNSNVCFASLTSSSLECSVVRGRPAIPLKLLARTITDDKDISVNTTVTSDGEGYTSCVATSDIFKFSTLLVLLVCKASPVTGILKNEESYLLAQNSLINFPSEDLTVLYTEQSSRMELSCGVAGTAFIVWKKGDSTEDKKPNVLIYSVNIGERFTEIIADDMALAVDTSLIVRSTKVKHSGYYFCLFGDGFADGAKVYKVVVVVNPVPAYPIIDGCNQVQYCVRIAEHEGTVTCTIKGIRPRVKLEWKTFRKEDEHAISFFNDHVTVKENRETFDITLTSAYIWNDESRDRLTIECMVPPSNDFTFHLSTKIDLLLVKENFKPTDQEGLQRTPVSLLWIIPIIAVIILTVCGIVAIKYTRKIHGPETKLANEEETLLSAKYYDEKTDQFLKQLKAKYKNWYDAVQPIPYIKDRLYCVEKVFVEGGIEFLVSVEGQGGRGVWKTLETYENVFNASQVSSSRRILEGEPGYGKSTVTLQLAYDWCNPKPTSALKDVEILILLRLRQLRGVPSIYKAIKRFILPRDTTISETDIEQILRKSKSVVVILDGFDEYPDRDSTTITDVMSIIAREMFQDFEVVTTTRSSFLPKKYPPLTKRIRLTGFDDKARRFYIRKAVVGDDDEVVRKIEGYLEDNPILSDLCQVPLLFVIFAHMTHESEQFRKLNSVTSFFRHMISCFHSHMRNKMDDENVRKYELFETDHNALDKLAFGAFSGQSQRIVWNKDEMCQLVGQEFYDQYIRIGILVEEESVDIIDDPGSPITEHVQYKTEVKFYHKLFCEWYAAHYLTDYLQRKPNLDLGEFLRHLDPFDVQYLYRFACGINSDSAEKIKDYLIKNFEGGDKFAILCILEQIGKNDNIKETIRQLCYEGVLISGHDTLLLQRSSMQLLEIAARNEISVEKVILHNCFQSVELSTPSIKTTSGLVLTSRIPVKKLGVQLYNRYMTEDEVINILQFASMCPSLRHLRFAGSVPPQFFKVDSTLATLKSRNVEVWWRMFRSSPMHILNLETGRWKKKDDDEKLTSANFEEMRLKFAKHISDETFHKSQTKTMREILRKDVEERRENNPAW</sequence>
<evidence type="ECO:0000313" key="5">
    <source>
        <dbReference type="Proteomes" id="UP001152320"/>
    </source>
</evidence>
<feature type="chain" id="PRO_5040260619" evidence="2">
    <location>
        <begin position="17"/>
        <end position="1205"/>
    </location>
</feature>
<protein>
    <submittedName>
        <fullName evidence="4">NLR family CARD domain-containing protein 4</fullName>
    </submittedName>
</protein>
<dbReference type="Proteomes" id="UP001152320">
    <property type="component" value="Chromosome 1"/>
</dbReference>
<dbReference type="InterPro" id="IPR027417">
    <property type="entry name" value="P-loop_NTPase"/>
</dbReference>